<keyword evidence="2" id="KW-0324">Glycolysis</keyword>
<dbReference type="InterPro" id="IPR013078">
    <property type="entry name" value="His_Pase_superF_clade-1"/>
</dbReference>
<evidence type="ECO:0000256" key="5">
    <source>
        <dbReference type="PIRSR" id="PIRSR613078-1"/>
    </source>
</evidence>
<reference evidence="7 10" key="2">
    <citation type="submission" date="2020-05" db="EMBL/GenBank/DDBJ databases">
        <title>Draft genome sequence of Clostridium cochlearium strain AGROS13 isolated from a sheep dairy farm in New Zealand.</title>
        <authorList>
            <person name="Gupta T.B."/>
            <person name="Jauregui R."/>
            <person name="Risson A.N."/>
            <person name="Brightwell G."/>
            <person name="Maclean P."/>
        </authorList>
    </citation>
    <scope>NUCLEOTIDE SEQUENCE [LARGE SCALE GENOMIC DNA]</scope>
    <source>
        <strain evidence="7 10">AGROS13</strain>
    </source>
</reference>
<gene>
    <name evidence="7" type="primary">cobC</name>
    <name evidence="7" type="ORF">HMJ28_05215</name>
    <name evidence="8" type="ORF">SAMN05216497_101295</name>
</gene>
<organism evidence="7 10">
    <name type="scientific">Clostridium cochlearium</name>
    <dbReference type="NCBI Taxonomy" id="1494"/>
    <lineage>
        <taxon>Bacteria</taxon>
        <taxon>Bacillati</taxon>
        <taxon>Bacillota</taxon>
        <taxon>Clostridia</taxon>
        <taxon>Eubacteriales</taxon>
        <taxon>Clostridiaceae</taxon>
        <taxon>Clostridium</taxon>
    </lineage>
</organism>
<feature type="active site" description="Tele-phosphohistidine intermediate" evidence="5">
    <location>
        <position position="8"/>
    </location>
</feature>
<dbReference type="PIRSF" id="PIRSF000709">
    <property type="entry name" value="6PFK_2-Ptase"/>
    <property type="match status" value="1"/>
</dbReference>
<dbReference type="GO" id="GO:0006003">
    <property type="term" value="P:fructose 2,6-bisphosphate metabolic process"/>
    <property type="evidence" value="ECO:0007669"/>
    <property type="project" value="InterPro"/>
</dbReference>
<dbReference type="PROSITE" id="PS00175">
    <property type="entry name" value="PG_MUTASE"/>
    <property type="match status" value="1"/>
</dbReference>
<dbReference type="OrthoDB" id="7925971at2"/>
<dbReference type="SMART" id="SM00855">
    <property type="entry name" value="PGAM"/>
    <property type="match status" value="1"/>
</dbReference>
<dbReference type="InterPro" id="IPR001345">
    <property type="entry name" value="PG/BPGM_mutase_AS"/>
</dbReference>
<dbReference type="GO" id="GO:0009236">
    <property type="term" value="P:cobalamin biosynthetic process"/>
    <property type="evidence" value="ECO:0007669"/>
    <property type="project" value="UniProtKB-UniRule"/>
</dbReference>
<evidence type="ECO:0000313" key="9">
    <source>
        <dbReference type="Proteomes" id="UP000198811"/>
    </source>
</evidence>
<evidence type="ECO:0000256" key="6">
    <source>
        <dbReference type="PIRSR" id="PIRSR613078-2"/>
    </source>
</evidence>
<keyword evidence="3" id="KW-0413">Isomerase</keyword>
<comment type="similarity">
    <text evidence="1">Belongs to the phosphoglycerate mutase family. BPG-dependent PGAM subfamily.</text>
</comment>
<comment type="caution">
    <text evidence="7">The sequence shown here is derived from an EMBL/GenBank/DDBJ whole genome shotgun (WGS) entry which is preliminary data.</text>
</comment>
<evidence type="ECO:0000313" key="8">
    <source>
        <dbReference type="EMBL" id="SDK85953.1"/>
    </source>
</evidence>
<dbReference type="Gene3D" id="3.40.50.1240">
    <property type="entry name" value="Phosphoglycerate mutase-like"/>
    <property type="match status" value="1"/>
</dbReference>
<dbReference type="GO" id="GO:0005524">
    <property type="term" value="F:ATP binding"/>
    <property type="evidence" value="ECO:0007669"/>
    <property type="project" value="InterPro"/>
</dbReference>
<dbReference type="RefSeq" id="WP_089863191.1">
    <property type="nucleotide sequence ID" value="NZ_CP173238.1"/>
</dbReference>
<dbReference type="InterPro" id="IPR003094">
    <property type="entry name" value="6Pfruct_kin"/>
</dbReference>
<dbReference type="CDD" id="cd07067">
    <property type="entry name" value="HP_PGM_like"/>
    <property type="match status" value="1"/>
</dbReference>
<dbReference type="Pfam" id="PF00300">
    <property type="entry name" value="His_Phos_1"/>
    <property type="match status" value="1"/>
</dbReference>
<evidence type="ECO:0000256" key="3">
    <source>
        <dbReference type="ARBA" id="ARBA00023235"/>
    </source>
</evidence>
<dbReference type="STRING" id="1494.SAMN05216497_101295"/>
<accession>A0A1G9FCK8</accession>
<feature type="binding site" evidence="6">
    <location>
        <position position="57"/>
    </location>
    <ligand>
        <name>substrate</name>
    </ligand>
</feature>
<feature type="binding site" evidence="6">
    <location>
        <begin position="7"/>
        <end position="14"/>
    </location>
    <ligand>
        <name>substrate</name>
    </ligand>
</feature>
<evidence type="ECO:0000313" key="7">
    <source>
        <dbReference type="EMBL" id="NOH15797.1"/>
    </source>
</evidence>
<dbReference type="EC" id="3.1.3.73" evidence="4"/>
<dbReference type="NCBIfam" id="TIGR03162">
    <property type="entry name" value="ribazole_cobC"/>
    <property type="match status" value="1"/>
</dbReference>
<dbReference type="InterPro" id="IPR029033">
    <property type="entry name" value="His_PPase_superfam"/>
</dbReference>
<dbReference type="SUPFAM" id="SSF53254">
    <property type="entry name" value="Phosphoglycerate mutase-like"/>
    <property type="match status" value="1"/>
</dbReference>
<dbReference type="GO" id="GO:0043755">
    <property type="term" value="F:alpha-ribazole phosphatase activity"/>
    <property type="evidence" value="ECO:0007669"/>
    <property type="project" value="UniProtKB-UniRule"/>
</dbReference>
<reference evidence="8 9" key="1">
    <citation type="submission" date="2016-10" db="EMBL/GenBank/DDBJ databases">
        <authorList>
            <person name="Varghese N."/>
            <person name="Submissions S."/>
        </authorList>
    </citation>
    <scope>NUCLEOTIDE SEQUENCE [LARGE SCALE GENOMIC DNA]</scope>
    <source>
        <strain evidence="8 9">NLAE-zl-C224</strain>
    </source>
</reference>
<dbReference type="GO" id="GO:0016868">
    <property type="term" value="F:intramolecular phosphotransferase activity"/>
    <property type="evidence" value="ECO:0007669"/>
    <property type="project" value="InterPro"/>
</dbReference>
<dbReference type="Proteomes" id="UP000528432">
    <property type="component" value="Unassembled WGS sequence"/>
</dbReference>
<dbReference type="AlphaFoldDB" id="A0A1G9FCK8"/>
<dbReference type="PRINTS" id="PR00991">
    <property type="entry name" value="6PFRUCTKNASE"/>
</dbReference>
<dbReference type="InterPro" id="IPR017578">
    <property type="entry name" value="Ribazole_CobC"/>
</dbReference>
<dbReference type="GO" id="GO:0006096">
    <property type="term" value="P:glycolytic process"/>
    <property type="evidence" value="ECO:0007669"/>
    <property type="project" value="UniProtKB-KW"/>
</dbReference>
<dbReference type="InterPro" id="IPR005952">
    <property type="entry name" value="Phosphogly_mut1"/>
</dbReference>
<evidence type="ECO:0000256" key="4">
    <source>
        <dbReference type="NCBIfam" id="TIGR03162"/>
    </source>
</evidence>
<proteinExistence type="inferred from homology"/>
<dbReference type="EMBL" id="FNGL01000001">
    <property type="protein sequence ID" value="SDK85953.1"/>
    <property type="molecule type" value="Genomic_DNA"/>
</dbReference>
<sequence length="197" mass="23462">MNIYLVRHGETEKNTLGKYYGNLDVGLNENGKMQCEHLREKLRNIEFNKVYTSKMKRAIETADIILKDRKKSIVKDYRLNEMNMGEFEGKDYKELEKLYPKEWKAWCEDWKECSPPKGESYKEFYLRVKEFMEEVLKEEVENVLIVAHGGVIKSIYTYILGGDFDIFWKVSSRNGELSLIKYEYGNLYLEFKVPIEF</sequence>
<dbReference type="Proteomes" id="UP000198811">
    <property type="component" value="Unassembled WGS sequence"/>
</dbReference>
<keyword evidence="9" id="KW-1185">Reference proteome</keyword>
<feature type="active site" description="Proton donor/acceptor" evidence="5">
    <location>
        <position position="81"/>
    </location>
</feature>
<dbReference type="PANTHER" id="PTHR11931">
    <property type="entry name" value="PHOSPHOGLYCERATE MUTASE"/>
    <property type="match status" value="1"/>
</dbReference>
<protein>
    <recommendedName>
        <fullName evidence="4">Alpha-ribazole phosphatase</fullName>
        <ecNumber evidence="4">3.1.3.73</ecNumber>
    </recommendedName>
</protein>
<evidence type="ECO:0000256" key="2">
    <source>
        <dbReference type="ARBA" id="ARBA00023152"/>
    </source>
</evidence>
<evidence type="ECO:0000256" key="1">
    <source>
        <dbReference type="ARBA" id="ARBA00006717"/>
    </source>
</evidence>
<dbReference type="EMBL" id="JABFIF010000007">
    <property type="protein sequence ID" value="NOH15797.1"/>
    <property type="molecule type" value="Genomic_DNA"/>
</dbReference>
<name>A0A1G9FCK8_CLOCO</name>
<evidence type="ECO:0000313" key="10">
    <source>
        <dbReference type="Proteomes" id="UP000528432"/>
    </source>
</evidence>